<evidence type="ECO:0000256" key="3">
    <source>
        <dbReference type="ARBA" id="ARBA00022729"/>
    </source>
</evidence>
<dbReference type="InterPro" id="IPR007110">
    <property type="entry name" value="Ig-like_dom"/>
</dbReference>
<dbReference type="SMART" id="SM00409">
    <property type="entry name" value="IG"/>
    <property type="match status" value="2"/>
</dbReference>
<dbReference type="SMART" id="SM00202">
    <property type="entry name" value="SR"/>
    <property type="match status" value="2"/>
</dbReference>
<evidence type="ECO:0000256" key="7">
    <source>
        <dbReference type="ARBA" id="ARBA00023319"/>
    </source>
</evidence>
<feature type="disulfide bond" evidence="8">
    <location>
        <begin position="188"/>
        <end position="198"/>
    </location>
</feature>
<proteinExistence type="predicted"/>
<feature type="domain" description="SRCR" evidence="11">
    <location>
        <begin position="17"/>
        <end position="118"/>
    </location>
</feature>
<dbReference type="InterPro" id="IPR036179">
    <property type="entry name" value="Ig-like_dom_sf"/>
</dbReference>
<accession>A0A8D3B3Q9</accession>
<dbReference type="PRINTS" id="PR00258">
    <property type="entry name" value="SPERACTRCPTR"/>
</dbReference>
<evidence type="ECO:0000256" key="10">
    <source>
        <dbReference type="SAM" id="Phobius"/>
    </source>
</evidence>
<dbReference type="GO" id="GO:0005615">
    <property type="term" value="C:extracellular space"/>
    <property type="evidence" value="ECO:0007669"/>
    <property type="project" value="TreeGrafter"/>
</dbReference>
<keyword evidence="2" id="KW-0964">Secreted</keyword>
<organism evidence="13 14">
    <name type="scientific">Scophthalmus maximus</name>
    <name type="common">Turbot</name>
    <name type="synonym">Psetta maxima</name>
    <dbReference type="NCBI Taxonomy" id="52904"/>
    <lineage>
        <taxon>Eukaryota</taxon>
        <taxon>Metazoa</taxon>
        <taxon>Chordata</taxon>
        <taxon>Craniata</taxon>
        <taxon>Vertebrata</taxon>
        <taxon>Euteleostomi</taxon>
        <taxon>Actinopterygii</taxon>
        <taxon>Neopterygii</taxon>
        <taxon>Teleostei</taxon>
        <taxon>Neoteleostei</taxon>
        <taxon>Acanthomorphata</taxon>
        <taxon>Carangaria</taxon>
        <taxon>Pleuronectiformes</taxon>
        <taxon>Pleuronectoidei</taxon>
        <taxon>Scophthalmidae</taxon>
        <taxon>Scophthalmus</taxon>
    </lineage>
</organism>
<dbReference type="Gene3D" id="3.10.250.10">
    <property type="entry name" value="SRCR-like domain"/>
    <property type="match status" value="2"/>
</dbReference>
<evidence type="ECO:0000259" key="11">
    <source>
        <dbReference type="PROSITE" id="PS50287"/>
    </source>
</evidence>
<sequence length="575" mass="62431">MKSGQRGLHFLTLGFPIRLAGYGSNQCSGRVEINFNSSWGTVCDDGWDINDAKVVCRQLGCGTATKAPRSARFGHGTGKVWLDDVACLGSEESLSNCKHRKFGQHDCAHSEDAGVICTSIRLADSTRCSGTVEIYHNDSWGTVCDDNWDTKDAEVVCRQLNCGTPLGAPRLSLFGHGRGKIWLDEVKCSGSEGSLTMCPHRGFGKHDCNHGEDASVICSASLPKPSISVSPAAQVPWGERVSITCSNSAELSGGTFILGKTRGLLGGTKKSSATSGMFSIPKMDFDDDGLYECQYEKNISEKTFSSSPSDSVRLSVTVTFPKPSISMNPVGKVTWGEDAGITCSISTQNLGGTFILLKTPGSFKETQSLSNGSANFSIPNVGFVDGGSYLCLYEKMGFSSEPSDSVRLSVAVPLSLLVSSIAAGMMMLLLLVVLLLVMCMVGRRKRRTAERHGAPILSQLTATTRCEDDEDRHYMKLLARDNNKGLKDTAEEEDSGDYERLSNDEDQHYDDVGLGKHLARANEVCVNVEGNREDEDVDDDAVEETNDDENGYLDLTRSFDQTDIIEKMRIEQKDD</sequence>
<dbReference type="GO" id="GO:0005886">
    <property type="term" value="C:plasma membrane"/>
    <property type="evidence" value="ECO:0007669"/>
    <property type="project" value="TreeGrafter"/>
</dbReference>
<dbReference type="Pfam" id="PF00530">
    <property type="entry name" value="SRCR"/>
    <property type="match status" value="2"/>
</dbReference>
<feature type="disulfide bond" evidence="8">
    <location>
        <begin position="87"/>
        <end position="97"/>
    </location>
</feature>
<feature type="domain" description="Ig-like" evidence="12">
    <location>
        <begin position="323"/>
        <end position="409"/>
    </location>
</feature>
<dbReference type="InterPro" id="IPR036772">
    <property type="entry name" value="SRCR-like_dom_sf"/>
</dbReference>
<keyword evidence="5 8" id="KW-1015">Disulfide bond</keyword>
<dbReference type="InterPro" id="IPR013783">
    <property type="entry name" value="Ig-like_fold"/>
</dbReference>
<keyword evidence="3" id="KW-0732">Signal</keyword>
<keyword evidence="10" id="KW-0812">Transmembrane</keyword>
<feature type="transmembrane region" description="Helical" evidence="10">
    <location>
        <begin position="416"/>
        <end position="441"/>
    </location>
</feature>
<reference evidence="13" key="1">
    <citation type="submission" date="2023-05" db="EMBL/GenBank/DDBJ databases">
        <title>High-quality long-read genome of Scophthalmus maximus.</title>
        <authorList>
            <person name="Lien S."/>
            <person name="Martinez P."/>
        </authorList>
    </citation>
    <scope>NUCLEOTIDE SEQUENCE [LARGE SCALE GENOMIC DNA]</scope>
</reference>
<evidence type="ECO:0008006" key="15">
    <source>
        <dbReference type="Google" id="ProtNLM"/>
    </source>
</evidence>
<dbReference type="InterPro" id="IPR003599">
    <property type="entry name" value="Ig_sub"/>
</dbReference>
<feature type="disulfide bond" evidence="8">
    <location>
        <begin position="56"/>
        <end position="117"/>
    </location>
</feature>
<evidence type="ECO:0000259" key="12">
    <source>
        <dbReference type="PROSITE" id="PS50835"/>
    </source>
</evidence>
<evidence type="ECO:0000313" key="14">
    <source>
        <dbReference type="Proteomes" id="UP000694558"/>
    </source>
</evidence>
<feature type="domain" description="Ig-like" evidence="12">
    <location>
        <begin position="211"/>
        <end position="305"/>
    </location>
</feature>
<dbReference type="FunFam" id="3.10.250.10:FF:000006">
    <property type="entry name" value="neurotrypsin isoform X2"/>
    <property type="match status" value="2"/>
</dbReference>
<dbReference type="PROSITE" id="PS00420">
    <property type="entry name" value="SRCR_1"/>
    <property type="match status" value="1"/>
</dbReference>
<dbReference type="PROSITE" id="PS50835">
    <property type="entry name" value="IG_LIKE"/>
    <property type="match status" value="2"/>
</dbReference>
<name>A0A8D3B3Q9_SCOMX</name>
<dbReference type="Gene3D" id="2.60.40.10">
    <property type="entry name" value="Immunoglobulins"/>
    <property type="match status" value="2"/>
</dbReference>
<keyword evidence="7" id="KW-0393">Immunoglobulin domain</keyword>
<evidence type="ECO:0000313" key="13">
    <source>
        <dbReference type="Ensembl" id="ENSSMAP00000027996.2"/>
    </source>
</evidence>
<feature type="disulfide bond" evidence="8">
    <location>
        <begin position="43"/>
        <end position="107"/>
    </location>
</feature>
<keyword evidence="10" id="KW-0472">Membrane</keyword>
<dbReference type="GO" id="GO:0031638">
    <property type="term" value="P:zymogen activation"/>
    <property type="evidence" value="ECO:0007669"/>
    <property type="project" value="TreeGrafter"/>
</dbReference>
<feature type="disulfide bond" evidence="8">
    <location>
        <begin position="157"/>
        <end position="218"/>
    </location>
</feature>
<dbReference type="FunFam" id="2.60.40.10:FF:000049">
    <property type="entry name" value="Leukocyte immunoglobulin-like receptor subfamily B member 1"/>
    <property type="match status" value="1"/>
</dbReference>
<dbReference type="GeneTree" id="ENSGT00950000183145"/>
<keyword evidence="6" id="KW-0325">Glycoprotein</keyword>
<dbReference type="Ensembl" id="ENSSMAT00000028344.2">
    <property type="protein sequence ID" value="ENSSMAP00000027996.2"/>
    <property type="gene ID" value="ENSSMAG00000017113.2"/>
</dbReference>
<dbReference type="SUPFAM" id="SSF56487">
    <property type="entry name" value="SRCR-like"/>
    <property type="match status" value="2"/>
</dbReference>
<evidence type="ECO:0000256" key="9">
    <source>
        <dbReference type="SAM" id="MobiDB-lite"/>
    </source>
</evidence>
<keyword evidence="10" id="KW-1133">Transmembrane helix</keyword>
<feature type="domain" description="SRCR" evidence="11">
    <location>
        <begin position="120"/>
        <end position="219"/>
    </location>
</feature>
<evidence type="ECO:0000256" key="5">
    <source>
        <dbReference type="ARBA" id="ARBA00023157"/>
    </source>
</evidence>
<reference evidence="13" key="2">
    <citation type="submission" date="2025-08" db="UniProtKB">
        <authorList>
            <consortium name="Ensembl"/>
        </authorList>
    </citation>
    <scope>IDENTIFICATION</scope>
</reference>
<evidence type="ECO:0000256" key="2">
    <source>
        <dbReference type="ARBA" id="ARBA00022525"/>
    </source>
</evidence>
<dbReference type="AlphaFoldDB" id="A0A8D3B3Q9"/>
<dbReference type="PANTHER" id="PTHR48071">
    <property type="entry name" value="SRCR DOMAIN-CONTAINING PROTEIN"/>
    <property type="match status" value="1"/>
</dbReference>
<gene>
    <name evidence="13" type="primary">LOC118289437</name>
</gene>
<evidence type="ECO:0000256" key="4">
    <source>
        <dbReference type="ARBA" id="ARBA00022737"/>
    </source>
</evidence>
<feature type="compositionally biased region" description="Acidic residues" evidence="9">
    <location>
        <begin position="532"/>
        <end position="551"/>
    </location>
</feature>
<dbReference type="PANTHER" id="PTHR48071:SF15">
    <property type="entry name" value="SRCR DOMAIN-CONTAINING PROTEIN"/>
    <property type="match status" value="1"/>
</dbReference>
<evidence type="ECO:0000256" key="1">
    <source>
        <dbReference type="ARBA" id="ARBA00004613"/>
    </source>
</evidence>
<keyword evidence="4" id="KW-0677">Repeat</keyword>
<feature type="compositionally biased region" description="Basic and acidic residues" evidence="9">
    <location>
        <begin position="497"/>
        <end position="506"/>
    </location>
</feature>
<feature type="disulfide bond" evidence="8">
    <location>
        <begin position="144"/>
        <end position="208"/>
    </location>
</feature>
<dbReference type="SUPFAM" id="SSF48726">
    <property type="entry name" value="Immunoglobulin"/>
    <property type="match status" value="2"/>
</dbReference>
<evidence type="ECO:0000256" key="8">
    <source>
        <dbReference type="PROSITE-ProRule" id="PRU00196"/>
    </source>
</evidence>
<dbReference type="PROSITE" id="PS50287">
    <property type="entry name" value="SRCR_2"/>
    <property type="match status" value="2"/>
</dbReference>
<dbReference type="Proteomes" id="UP000694558">
    <property type="component" value="Chromosome 19"/>
</dbReference>
<feature type="region of interest" description="Disordered" evidence="9">
    <location>
        <begin position="531"/>
        <end position="555"/>
    </location>
</feature>
<dbReference type="GO" id="GO:0004252">
    <property type="term" value="F:serine-type endopeptidase activity"/>
    <property type="evidence" value="ECO:0007669"/>
    <property type="project" value="TreeGrafter"/>
</dbReference>
<protein>
    <recommendedName>
        <fullName evidence="15">Deleted in malignant brain tumors 1 protein-like</fullName>
    </recommendedName>
</protein>
<comment type="subcellular location">
    <subcellularLocation>
        <location evidence="1">Secreted</location>
    </subcellularLocation>
</comment>
<evidence type="ECO:0000256" key="6">
    <source>
        <dbReference type="ARBA" id="ARBA00023180"/>
    </source>
</evidence>
<feature type="region of interest" description="Disordered" evidence="9">
    <location>
        <begin position="485"/>
        <end position="506"/>
    </location>
</feature>
<dbReference type="InterPro" id="IPR001190">
    <property type="entry name" value="SRCR"/>
</dbReference>